<dbReference type="PANTHER" id="PTHR47893:SF1">
    <property type="entry name" value="REGULATORY PROTEIN PCHR"/>
    <property type="match status" value="1"/>
</dbReference>
<name>A0A1P9WVK2_9BACT</name>
<dbReference type="Pfam" id="PF12833">
    <property type="entry name" value="HTH_18"/>
    <property type="match status" value="1"/>
</dbReference>
<dbReference type="InterPro" id="IPR009057">
    <property type="entry name" value="Homeodomain-like_sf"/>
</dbReference>
<reference evidence="4 5" key="1">
    <citation type="submission" date="2016-01" db="EMBL/GenBank/DDBJ databases">
        <authorList>
            <person name="Oliw E.H."/>
        </authorList>
    </citation>
    <scope>NUCLEOTIDE SEQUENCE [LARGE SCALE GENOMIC DNA]</scope>
    <source>
        <strain evidence="4 5">DY10</strain>
    </source>
</reference>
<dbReference type="InterPro" id="IPR018060">
    <property type="entry name" value="HTH_AraC"/>
</dbReference>
<gene>
    <name evidence="4" type="ORF">AWR27_08520</name>
</gene>
<keyword evidence="2" id="KW-0804">Transcription</keyword>
<evidence type="ECO:0000313" key="4">
    <source>
        <dbReference type="EMBL" id="AQG79358.1"/>
    </source>
</evidence>
<evidence type="ECO:0000313" key="5">
    <source>
        <dbReference type="Proteomes" id="UP000187941"/>
    </source>
</evidence>
<protein>
    <recommendedName>
        <fullName evidence="3">HTH araC/xylS-type domain-containing protein</fullName>
    </recommendedName>
</protein>
<accession>A0A1P9WVK2</accession>
<dbReference type="Gene3D" id="1.10.10.60">
    <property type="entry name" value="Homeodomain-like"/>
    <property type="match status" value="1"/>
</dbReference>
<keyword evidence="1" id="KW-0805">Transcription regulation</keyword>
<dbReference type="SMART" id="SM00342">
    <property type="entry name" value="HTH_ARAC"/>
    <property type="match status" value="1"/>
</dbReference>
<organism evidence="4 5">
    <name type="scientific">Spirosoma montaniterrae</name>
    <dbReference type="NCBI Taxonomy" id="1178516"/>
    <lineage>
        <taxon>Bacteria</taxon>
        <taxon>Pseudomonadati</taxon>
        <taxon>Bacteroidota</taxon>
        <taxon>Cytophagia</taxon>
        <taxon>Cytophagales</taxon>
        <taxon>Cytophagaceae</taxon>
        <taxon>Spirosoma</taxon>
    </lineage>
</organism>
<dbReference type="InterPro" id="IPR053142">
    <property type="entry name" value="PchR_regulatory_protein"/>
</dbReference>
<proteinExistence type="predicted"/>
<dbReference type="OrthoDB" id="799767at2"/>
<evidence type="ECO:0000256" key="2">
    <source>
        <dbReference type="ARBA" id="ARBA00023163"/>
    </source>
</evidence>
<dbReference type="KEGG" id="smon:AWR27_08520"/>
<dbReference type="STRING" id="1178516.AWR27_08520"/>
<evidence type="ECO:0000256" key="1">
    <source>
        <dbReference type="ARBA" id="ARBA00023015"/>
    </source>
</evidence>
<dbReference type="RefSeq" id="WP_077130794.1">
    <property type="nucleotide sequence ID" value="NZ_CP014263.1"/>
</dbReference>
<evidence type="ECO:0000259" key="3">
    <source>
        <dbReference type="PROSITE" id="PS01124"/>
    </source>
</evidence>
<sequence length="324" mass="36820">MIIKGDELSDILERTFSGCERATREHSRCTDAFRMQSHKQYDQMLSIVNLKGGFERPLSVVDVRDVDHVSLHFQLRGQSDAHIRGIRGNQLMKTGQMNLFACFDPVATIDFPEQSDYEYISVNLNPGVAVQLLVDCGMPTVAEKVVQREATMASPAPLRYRAEQLQILQQLMTNPFPDDLQPVFQRAKLTELLLWYRWQHEPPNGRAMPVTVSATDEDKLRAVKAYLDSHFLDEIAVPTLAKQFLLNNFKLRTGFRALFGTTPYQYVLTLRMRYACERLQADRTSPTDLAAQLHYSSPGHFISAFKQVVGLTPSAYARLSVVCF</sequence>
<dbReference type="GO" id="GO:0043565">
    <property type="term" value="F:sequence-specific DNA binding"/>
    <property type="evidence" value="ECO:0007669"/>
    <property type="project" value="InterPro"/>
</dbReference>
<dbReference type="Proteomes" id="UP000187941">
    <property type="component" value="Chromosome"/>
</dbReference>
<dbReference type="AlphaFoldDB" id="A0A1P9WVK2"/>
<dbReference type="PROSITE" id="PS01124">
    <property type="entry name" value="HTH_ARAC_FAMILY_2"/>
    <property type="match status" value="1"/>
</dbReference>
<dbReference type="GO" id="GO:0003700">
    <property type="term" value="F:DNA-binding transcription factor activity"/>
    <property type="evidence" value="ECO:0007669"/>
    <property type="project" value="InterPro"/>
</dbReference>
<feature type="domain" description="HTH araC/xylS-type" evidence="3">
    <location>
        <begin position="221"/>
        <end position="319"/>
    </location>
</feature>
<keyword evidence="5" id="KW-1185">Reference proteome</keyword>
<dbReference type="EMBL" id="CP014263">
    <property type="protein sequence ID" value="AQG79358.1"/>
    <property type="molecule type" value="Genomic_DNA"/>
</dbReference>
<dbReference type="PANTHER" id="PTHR47893">
    <property type="entry name" value="REGULATORY PROTEIN PCHR"/>
    <property type="match status" value="1"/>
</dbReference>
<dbReference type="SUPFAM" id="SSF46689">
    <property type="entry name" value="Homeodomain-like"/>
    <property type="match status" value="2"/>
</dbReference>